<gene>
    <name evidence="6" type="ORF">L201_005855</name>
</gene>
<dbReference type="PANTHER" id="PTHR31001:SF56">
    <property type="entry name" value="ZN(2)-C6 FUNGAL-TYPE DOMAIN-CONTAINING PROTEIN"/>
    <property type="match status" value="1"/>
</dbReference>
<feature type="domain" description="Zn(2)-C6 fungal-type" evidence="5">
    <location>
        <begin position="10"/>
        <end position="39"/>
    </location>
</feature>
<proteinExistence type="predicted"/>
<evidence type="ECO:0000256" key="3">
    <source>
        <dbReference type="ARBA" id="ARBA00023242"/>
    </source>
</evidence>
<evidence type="ECO:0000256" key="1">
    <source>
        <dbReference type="ARBA" id="ARBA00004123"/>
    </source>
</evidence>
<keyword evidence="3" id="KW-0539">Nucleus</keyword>
<dbReference type="Gene3D" id="4.10.240.10">
    <property type="entry name" value="Zn(2)-C6 fungal-type DNA-binding domain"/>
    <property type="match status" value="1"/>
</dbReference>
<evidence type="ECO:0000313" key="7">
    <source>
        <dbReference type="Proteomes" id="UP001355207"/>
    </source>
</evidence>
<name>A0AAX4JZY8_9TREE</name>
<accession>A0AAX4JZY8</accession>
<dbReference type="Pfam" id="PF04082">
    <property type="entry name" value="Fungal_trans"/>
    <property type="match status" value="1"/>
</dbReference>
<dbReference type="GO" id="GO:0005634">
    <property type="term" value="C:nucleus"/>
    <property type="evidence" value="ECO:0007669"/>
    <property type="project" value="UniProtKB-SubCell"/>
</dbReference>
<dbReference type="PROSITE" id="PS50048">
    <property type="entry name" value="ZN2_CY6_FUNGAL_2"/>
    <property type="match status" value="1"/>
</dbReference>
<keyword evidence="2" id="KW-0479">Metal-binding</keyword>
<feature type="compositionally biased region" description="Polar residues" evidence="4">
    <location>
        <begin position="169"/>
        <end position="190"/>
    </location>
</feature>
<dbReference type="SMART" id="SM00906">
    <property type="entry name" value="Fungal_trans"/>
    <property type="match status" value="1"/>
</dbReference>
<organism evidence="6 7">
    <name type="scientific">Kwoniella dendrophila CBS 6074</name>
    <dbReference type="NCBI Taxonomy" id="1295534"/>
    <lineage>
        <taxon>Eukaryota</taxon>
        <taxon>Fungi</taxon>
        <taxon>Dikarya</taxon>
        <taxon>Basidiomycota</taxon>
        <taxon>Agaricomycotina</taxon>
        <taxon>Tremellomycetes</taxon>
        <taxon>Tremellales</taxon>
        <taxon>Cryptococcaceae</taxon>
        <taxon>Kwoniella</taxon>
    </lineage>
</organism>
<dbReference type="AlphaFoldDB" id="A0AAX4JZY8"/>
<dbReference type="GO" id="GO:0003677">
    <property type="term" value="F:DNA binding"/>
    <property type="evidence" value="ECO:0007669"/>
    <property type="project" value="InterPro"/>
</dbReference>
<evidence type="ECO:0000256" key="2">
    <source>
        <dbReference type="ARBA" id="ARBA00022723"/>
    </source>
</evidence>
<dbReference type="RefSeq" id="XP_066077680.1">
    <property type="nucleotide sequence ID" value="XM_066221583.1"/>
</dbReference>
<evidence type="ECO:0000313" key="6">
    <source>
        <dbReference type="EMBL" id="WWC90917.1"/>
    </source>
</evidence>
<dbReference type="SUPFAM" id="SSF57701">
    <property type="entry name" value="Zn2/Cys6 DNA-binding domain"/>
    <property type="match status" value="1"/>
</dbReference>
<dbReference type="InterPro" id="IPR036864">
    <property type="entry name" value="Zn2-C6_fun-type_DNA-bd_sf"/>
</dbReference>
<comment type="subcellular location">
    <subcellularLocation>
        <location evidence="1">Nucleus</location>
    </subcellularLocation>
</comment>
<dbReference type="PROSITE" id="PS00463">
    <property type="entry name" value="ZN2_CY6_FUNGAL_1"/>
    <property type="match status" value="1"/>
</dbReference>
<dbReference type="CDD" id="cd12148">
    <property type="entry name" value="fungal_TF_MHR"/>
    <property type="match status" value="1"/>
</dbReference>
<dbReference type="GeneID" id="91096525"/>
<reference evidence="6 7" key="1">
    <citation type="submission" date="2024-01" db="EMBL/GenBank/DDBJ databases">
        <title>Comparative genomics of Cryptococcus and Kwoniella reveals pathogenesis evolution and contrasting modes of karyotype evolution via chromosome fusion or intercentromeric recombination.</title>
        <authorList>
            <person name="Coelho M.A."/>
            <person name="David-Palma M."/>
            <person name="Shea T."/>
            <person name="Bowers K."/>
            <person name="McGinley-Smith S."/>
            <person name="Mohammad A.W."/>
            <person name="Gnirke A."/>
            <person name="Yurkov A.M."/>
            <person name="Nowrousian M."/>
            <person name="Sun S."/>
            <person name="Cuomo C.A."/>
            <person name="Heitman J."/>
        </authorList>
    </citation>
    <scope>NUCLEOTIDE SEQUENCE [LARGE SCALE GENOMIC DNA]</scope>
    <source>
        <strain evidence="6 7">CBS 6074</strain>
    </source>
</reference>
<evidence type="ECO:0000256" key="4">
    <source>
        <dbReference type="SAM" id="MobiDB-lite"/>
    </source>
</evidence>
<dbReference type="InterPro" id="IPR007219">
    <property type="entry name" value="XnlR_reg_dom"/>
</dbReference>
<protein>
    <recommendedName>
        <fullName evidence="5">Zn(2)-C6 fungal-type domain-containing protein</fullName>
    </recommendedName>
</protein>
<dbReference type="GO" id="GO:0006351">
    <property type="term" value="P:DNA-templated transcription"/>
    <property type="evidence" value="ECO:0007669"/>
    <property type="project" value="InterPro"/>
</dbReference>
<dbReference type="InterPro" id="IPR001138">
    <property type="entry name" value="Zn2Cys6_DnaBD"/>
</dbReference>
<keyword evidence="7" id="KW-1185">Reference proteome</keyword>
<dbReference type="PANTHER" id="PTHR31001">
    <property type="entry name" value="UNCHARACTERIZED TRANSCRIPTIONAL REGULATORY PROTEIN"/>
    <property type="match status" value="1"/>
</dbReference>
<sequence>MPKNGRPPVSCAECRRSKLRCDRVWPCGECVRRGCPEICPDGILTGRRTMRNVMQENTELKNRIAQTSFMPSLSDSRENPPDLEILPIPLSQSQISPQNTFINVEPTPMTGNHNSPLPPPISLTLTLDSLATLPPVGQLSIGSGGRSKFYGPTAAAHVLPDEWEDQDQNDNIGNSNRSINTDTDPDQSQLHPMAFPLLRPSTSAKQTFLKYANNQIPSGENLERWTRCYWKASSWRFEPITKEYFDRILLDIFHNSTGIGSSSGSAIKNGAQLGVLFSILAIGCLFDPDLPPHSSQAQTFDDLAVSCLTAAEFMTNTSLSTLICLHLHCCFLLNDARPRTDEIYVLVGLALRLATMAGFHRDGTWWDLPQGEVDARRRIWWEILTLERVNSNRFGCPSFINFGQFDALRPSDQEPDSFLVWRWEYDNVLHTLINSIESIRSSQNLEALNEADLMIRQYWERVPNQMKPINCKQDDRADEVEVILALQQRRLALHYYTGLLQLHRLGMNRALRLHGTEPLESQFSSSVKLVVEVACKNIIDLVEDIYGTDPINPRHMVVALDLFSTLVPQAALIIRSPRSSLAVTCHHQLVRGVDLLEKATTQTPCPWYEGLLQRGRKLAAKATDSLTMRWGITGKQSNSVLSLSTRQEDGVDNLLGDITQLHKYQHSGVPTPAFAEGDFNVERTLADDLDFERWISSLIEDGPFNYDISGN</sequence>
<dbReference type="GO" id="GO:0000981">
    <property type="term" value="F:DNA-binding transcription factor activity, RNA polymerase II-specific"/>
    <property type="evidence" value="ECO:0007669"/>
    <property type="project" value="InterPro"/>
</dbReference>
<dbReference type="CDD" id="cd00067">
    <property type="entry name" value="GAL4"/>
    <property type="match status" value="1"/>
</dbReference>
<dbReference type="EMBL" id="CP144104">
    <property type="protein sequence ID" value="WWC90917.1"/>
    <property type="molecule type" value="Genomic_DNA"/>
</dbReference>
<evidence type="ECO:0000259" key="5">
    <source>
        <dbReference type="PROSITE" id="PS50048"/>
    </source>
</evidence>
<dbReference type="GO" id="GO:0008270">
    <property type="term" value="F:zinc ion binding"/>
    <property type="evidence" value="ECO:0007669"/>
    <property type="project" value="InterPro"/>
</dbReference>
<dbReference type="InterPro" id="IPR050613">
    <property type="entry name" value="Sec_Metabolite_Reg"/>
</dbReference>
<dbReference type="Proteomes" id="UP001355207">
    <property type="component" value="Chromosome 7"/>
</dbReference>
<dbReference type="SMART" id="SM00066">
    <property type="entry name" value="GAL4"/>
    <property type="match status" value="1"/>
</dbReference>
<feature type="region of interest" description="Disordered" evidence="4">
    <location>
        <begin position="165"/>
        <end position="192"/>
    </location>
</feature>